<name>A0AAV2IZ47_KNICA</name>
<dbReference type="InterPro" id="IPR036116">
    <property type="entry name" value="FN3_sf"/>
</dbReference>
<evidence type="ECO:0000256" key="4">
    <source>
        <dbReference type="ARBA" id="ARBA00023180"/>
    </source>
</evidence>
<evidence type="ECO:0000313" key="10">
    <source>
        <dbReference type="Proteomes" id="UP001497482"/>
    </source>
</evidence>
<dbReference type="InterPro" id="IPR003530">
    <property type="entry name" value="Hematopoietin_rcpt_L_F3_CS"/>
</dbReference>
<evidence type="ECO:0000256" key="2">
    <source>
        <dbReference type="ARBA" id="ARBA00022729"/>
    </source>
</evidence>
<keyword evidence="6" id="KW-1133">Transmembrane helix</keyword>
<feature type="signal peptide" evidence="7">
    <location>
        <begin position="1"/>
        <end position="26"/>
    </location>
</feature>
<dbReference type="GO" id="GO:0004896">
    <property type="term" value="F:cytokine receptor activity"/>
    <property type="evidence" value="ECO:0007669"/>
    <property type="project" value="InterPro"/>
</dbReference>
<keyword evidence="6" id="KW-0812">Transmembrane</keyword>
<dbReference type="InterPro" id="IPR003961">
    <property type="entry name" value="FN3_dom"/>
</dbReference>
<dbReference type="FunFam" id="2.60.40.10:FF:000136">
    <property type="entry name" value="Ciliary neurotrophic factor receptor alpha"/>
    <property type="match status" value="1"/>
</dbReference>
<dbReference type="PANTHER" id="PTHR48483:SF2">
    <property type="entry name" value="INTERLEUKIN-27 SUBUNIT BETA"/>
    <property type="match status" value="1"/>
</dbReference>
<evidence type="ECO:0000256" key="6">
    <source>
        <dbReference type="SAM" id="Phobius"/>
    </source>
</evidence>
<feature type="chain" id="PRO_5043819453" description="Fibronectin type-III domain-containing protein" evidence="7">
    <location>
        <begin position="27"/>
        <end position="406"/>
    </location>
</feature>
<feature type="domain" description="Fibronectin type-III" evidence="8">
    <location>
        <begin position="211"/>
        <end position="310"/>
    </location>
</feature>
<dbReference type="SUPFAM" id="SSF48726">
    <property type="entry name" value="Immunoglobulin"/>
    <property type="match status" value="1"/>
</dbReference>
<dbReference type="SUPFAM" id="SSF49265">
    <property type="entry name" value="Fibronectin type III"/>
    <property type="match status" value="2"/>
</dbReference>
<dbReference type="SMART" id="SM00060">
    <property type="entry name" value="FN3"/>
    <property type="match status" value="2"/>
</dbReference>
<dbReference type="GO" id="GO:0016020">
    <property type="term" value="C:membrane"/>
    <property type="evidence" value="ECO:0007669"/>
    <property type="project" value="InterPro"/>
</dbReference>
<dbReference type="PROSITE" id="PS01354">
    <property type="entry name" value="HEMATOPO_REC_L_F3"/>
    <property type="match status" value="1"/>
</dbReference>
<reference evidence="9 10" key="1">
    <citation type="submission" date="2024-04" db="EMBL/GenBank/DDBJ databases">
        <authorList>
            <person name="Waldvogel A.-M."/>
            <person name="Schoenle A."/>
        </authorList>
    </citation>
    <scope>NUCLEOTIDE SEQUENCE [LARGE SCALE GENOMIC DNA]</scope>
</reference>
<dbReference type="Gene3D" id="2.60.40.10">
    <property type="entry name" value="Immunoglobulins"/>
    <property type="match status" value="2"/>
</dbReference>
<evidence type="ECO:0000256" key="1">
    <source>
        <dbReference type="ARBA" id="ARBA00010890"/>
    </source>
</evidence>
<evidence type="ECO:0000256" key="5">
    <source>
        <dbReference type="ARBA" id="ARBA00023319"/>
    </source>
</evidence>
<dbReference type="CDD" id="cd00063">
    <property type="entry name" value="FN3"/>
    <property type="match status" value="1"/>
</dbReference>
<dbReference type="EMBL" id="OZ035823">
    <property type="protein sequence ID" value="CAL1569740.1"/>
    <property type="molecule type" value="Genomic_DNA"/>
</dbReference>
<dbReference type="InterPro" id="IPR053073">
    <property type="entry name" value="IL11/IL27_subunit_beta"/>
</dbReference>
<comment type="similarity">
    <text evidence="1">Belongs to the type I cytokine receptor family. Type 3 subfamily.</text>
</comment>
<dbReference type="InterPro" id="IPR036179">
    <property type="entry name" value="Ig-like_dom_sf"/>
</dbReference>
<protein>
    <recommendedName>
        <fullName evidence="8">Fibronectin type-III domain-containing protein</fullName>
    </recommendedName>
</protein>
<accession>A0AAV2IZ47</accession>
<evidence type="ECO:0000256" key="7">
    <source>
        <dbReference type="SAM" id="SignalP"/>
    </source>
</evidence>
<keyword evidence="3" id="KW-0677">Repeat</keyword>
<gene>
    <name evidence="9" type="ORF">KC01_LOCUS2127</name>
</gene>
<dbReference type="PROSITE" id="PS50853">
    <property type="entry name" value="FN3"/>
    <property type="match status" value="1"/>
</dbReference>
<evidence type="ECO:0000256" key="3">
    <source>
        <dbReference type="ARBA" id="ARBA00022737"/>
    </source>
</evidence>
<keyword evidence="10" id="KW-1185">Reference proteome</keyword>
<sequence length="406" mass="45613">MPGPWSSPVCLTVIWFLSWSLAPSCAQNGNDEVSGLQYGHLKSNVTLECGKSPIRTPVVWHLNHSSELPWHQVTSDGSLILLQTDLSAQGDYSCYDHQGLLLHSVRLRLGYPPGPLSISCRVPSHVHVRCSWADSADTYLPGKYTASYGSKNQDEDRWRPCVVDASGKHCDIDLPGYWEVLHVFRVTETNALGSNTTLTSIKFNNLLKPDPPESVVVKTVEGHSTRLQVYWSPPSSWPQAIAFPLTFHIRYKPQGSSYWSELFTEDNMLTIYDALAGHVHQVEVRARDAIDEGTQWSDWSSPAFGQPWEDESRLEPTEEVLPEDVFPSEMFPIFTKPETSTARSHNPAYEDEGSVGLVILLVLFSVVVIVCTVVSLVFVMWVKQRRRNQANKQELTSMVKMKSMPI</sequence>
<keyword evidence="5" id="KW-0393">Immunoglobulin domain</keyword>
<dbReference type="PANTHER" id="PTHR48483">
    <property type="entry name" value="INTERLEUKIN-27 SUBUNIT BETA"/>
    <property type="match status" value="1"/>
</dbReference>
<organism evidence="9 10">
    <name type="scientific">Knipowitschia caucasica</name>
    <name type="common">Caucasian dwarf goby</name>
    <name type="synonym">Pomatoschistus caucasicus</name>
    <dbReference type="NCBI Taxonomy" id="637954"/>
    <lineage>
        <taxon>Eukaryota</taxon>
        <taxon>Metazoa</taxon>
        <taxon>Chordata</taxon>
        <taxon>Craniata</taxon>
        <taxon>Vertebrata</taxon>
        <taxon>Euteleostomi</taxon>
        <taxon>Actinopterygii</taxon>
        <taxon>Neopterygii</taxon>
        <taxon>Teleostei</taxon>
        <taxon>Neoteleostei</taxon>
        <taxon>Acanthomorphata</taxon>
        <taxon>Gobiaria</taxon>
        <taxon>Gobiiformes</taxon>
        <taxon>Gobioidei</taxon>
        <taxon>Gobiidae</taxon>
        <taxon>Gobiinae</taxon>
        <taxon>Knipowitschia</taxon>
    </lineage>
</organism>
<evidence type="ECO:0000313" key="9">
    <source>
        <dbReference type="EMBL" id="CAL1569740.1"/>
    </source>
</evidence>
<evidence type="ECO:0000259" key="8">
    <source>
        <dbReference type="PROSITE" id="PS50853"/>
    </source>
</evidence>
<keyword evidence="2 7" id="KW-0732">Signal</keyword>
<dbReference type="Proteomes" id="UP001497482">
    <property type="component" value="Chromosome 1"/>
</dbReference>
<keyword evidence="6" id="KW-0472">Membrane</keyword>
<dbReference type="AlphaFoldDB" id="A0AAV2IZ47"/>
<dbReference type="InterPro" id="IPR013783">
    <property type="entry name" value="Ig-like_fold"/>
</dbReference>
<proteinExistence type="inferred from homology"/>
<keyword evidence="4" id="KW-0325">Glycoprotein</keyword>
<feature type="transmembrane region" description="Helical" evidence="6">
    <location>
        <begin position="355"/>
        <end position="382"/>
    </location>
</feature>